<sequence>MHRTATLADTVDGASSAVLPPFAQWWPHLTDGARHAILRDLDGPFPSRVLREIERAAGCAVGEADRLSDDDRHDLVGGSDAVAC</sequence>
<reference evidence="1 2" key="1">
    <citation type="submission" date="2018-08" db="EMBL/GenBank/DDBJ databases">
        <title>Microbacterium lemovicicum sp. nov., a bacterium isolated from a natural uranium-rich soil.</title>
        <authorList>
            <person name="ORTET P."/>
        </authorList>
    </citation>
    <scope>NUCLEOTIDE SEQUENCE [LARGE SCALE GENOMIC DNA]</scope>
    <source>
        <strain evidence="1 2">Viu22</strain>
    </source>
</reference>
<evidence type="ECO:0000313" key="1">
    <source>
        <dbReference type="EMBL" id="AZS37728.1"/>
    </source>
</evidence>
<dbReference type="AlphaFoldDB" id="A0A3Q9J3Q3"/>
<dbReference type="RefSeq" id="WP_127096248.1">
    <property type="nucleotide sequence ID" value="NZ_CP031423.1"/>
</dbReference>
<protein>
    <submittedName>
        <fullName evidence="1">Uncharacterized protein</fullName>
    </submittedName>
</protein>
<dbReference type="EMBL" id="CP031423">
    <property type="protein sequence ID" value="AZS37728.1"/>
    <property type="molecule type" value="Genomic_DNA"/>
</dbReference>
<accession>A0A3Q9J3Q3</accession>
<organism evidence="1 2">
    <name type="scientific">Microbacterium lemovicicum</name>
    <dbReference type="NCBI Taxonomy" id="1072463"/>
    <lineage>
        <taxon>Bacteria</taxon>
        <taxon>Bacillati</taxon>
        <taxon>Actinomycetota</taxon>
        <taxon>Actinomycetes</taxon>
        <taxon>Micrococcales</taxon>
        <taxon>Microbacteriaceae</taxon>
        <taxon>Microbacterium</taxon>
    </lineage>
</organism>
<proteinExistence type="predicted"/>
<gene>
    <name evidence="1" type="ORF">CVS47_02374</name>
</gene>
<dbReference type="Proteomes" id="UP000276888">
    <property type="component" value="Chromosome"/>
</dbReference>
<evidence type="ECO:0000313" key="2">
    <source>
        <dbReference type="Proteomes" id="UP000276888"/>
    </source>
</evidence>
<dbReference type="OrthoDB" id="5083989at2"/>
<keyword evidence="2" id="KW-1185">Reference proteome</keyword>
<name>A0A3Q9J3Q3_9MICO</name>
<dbReference type="KEGG" id="mlv:CVS47_02374"/>